<keyword evidence="4" id="KW-1185">Reference proteome</keyword>
<dbReference type="OrthoDB" id="9804286at2"/>
<keyword evidence="3" id="KW-0808">Transferase</keyword>
<dbReference type="CDD" id="cd00158">
    <property type="entry name" value="RHOD"/>
    <property type="match status" value="1"/>
</dbReference>
<gene>
    <name evidence="3" type="ORF">CYJ76_00365</name>
</gene>
<organism evidence="3 4">
    <name type="scientific">Kytococcus schroeteri</name>
    <dbReference type="NCBI Taxonomy" id="138300"/>
    <lineage>
        <taxon>Bacteria</taxon>
        <taxon>Bacillati</taxon>
        <taxon>Actinomycetota</taxon>
        <taxon>Actinomycetes</taxon>
        <taxon>Micrococcales</taxon>
        <taxon>Kytococcaceae</taxon>
        <taxon>Kytococcus</taxon>
    </lineage>
</organism>
<evidence type="ECO:0000259" key="2">
    <source>
        <dbReference type="PROSITE" id="PS50206"/>
    </source>
</evidence>
<dbReference type="PROSITE" id="PS50206">
    <property type="entry name" value="RHODANESE_3"/>
    <property type="match status" value="1"/>
</dbReference>
<dbReference type="AlphaFoldDB" id="A0A2I1PE35"/>
<dbReference type="GO" id="GO:0008146">
    <property type="term" value="F:sulfotransferase activity"/>
    <property type="evidence" value="ECO:0007669"/>
    <property type="project" value="TreeGrafter"/>
</dbReference>
<dbReference type="GO" id="GO:0016779">
    <property type="term" value="F:nucleotidyltransferase activity"/>
    <property type="evidence" value="ECO:0007669"/>
    <property type="project" value="UniProtKB-KW"/>
</dbReference>
<dbReference type="SUPFAM" id="SSF52821">
    <property type="entry name" value="Rhodanese/Cell cycle control phosphatase"/>
    <property type="match status" value="1"/>
</dbReference>
<proteinExistence type="inferred from homology"/>
<evidence type="ECO:0000256" key="1">
    <source>
        <dbReference type="ARBA" id="ARBA00009919"/>
    </source>
</evidence>
<comment type="caution">
    <text evidence="3">The sequence shown here is derived from an EMBL/GenBank/DDBJ whole genome shotgun (WGS) entry which is preliminary data.</text>
</comment>
<dbReference type="Proteomes" id="UP000234206">
    <property type="component" value="Unassembled WGS sequence"/>
</dbReference>
<dbReference type="EMBL" id="PKIZ01000001">
    <property type="protein sequence ID" value="PKZ42884.1"/>
    <property type="molecule type" value="Genomic_DNA"/>
</dbReference>
<dbReference type="SUPFAM" id="SSF69572">
    <property type="entry name" value="Activating enzymes of the ubiquitin-like proteins"/>
    <property type="match status" value="1"/>
</dbReference>
<accession>A0A2I1PE35</accession>
<dbReference type="FunFam" id="3.40.50.720:FF:000080">
    <property type="entry name" value="Thiazole biosynthesis adenylyltransferase ThiF"/>
    <property type="match status" value="1"/>
</dbReference>
<dbReference type="InterPro" id="IPR045886">
    <property type="entry name" value="ThiF/MoeB/HesA"/>
</dbReference>
<dbReference type="InterPro" id="IPR001763">
    <property type="entry name" value="Rhodanese-like_dom"/>
</dbReference>
<dbReference type="Gene3D" id="3.40.50.720">
    <property type="entry name" value="NAD(P)-binding Rossmann-like Domain"/>
    <property type="match status" value="1"/>
</dbReference>
<dbReference type="GO" id="GO:0008641">
    <property type="term" value="F:ubiquitin-like modifier activating enzyme activity"/>
    <property type="evidence" value="ECO:0007669"/>
    <property type="project" value="InterPro"/>
</dbReference>
<name>A0A2I1PE35_9MICO</name>
<dbReference type="Pfam" id="PF00899">
    <property type="entry name" value="ThiF"/>
    <property type="match status" value="1"/>
</dbReference>
<dbReference type="GO" id="GO:0004792">
    <property type="term" value="F:thiosulfate-cyanide sulfurtransferase activity"/>
    <property type="evidence" value="ECO:0007669"/>
    <property type="project" value="TreeGrafter"/>
</dbReference>
<dbReference type="SMART" id="SM00450">
    <property type="entry name" value="RHOD"/>
    <property type="match status" value="1"/>
</dbReference>
<keyword evidence="3" id="KW-0548">Nucleotidyltransferase</keyword>
<comment type="similarity">
    <text evidence="1">Belongs to the HesA/MoeB/ThiF family.</text>
</comment>
<dbReference type="GO" id="GO:0005829">
    <property type="term" value="C:cytosol"/>
    <property type="evidence" value="ECO:0007669"/>
    <property type="project" value="TreeGrafter"/>
</dbReference>
<dbReference type="InterPro" id="IPR036873">
    <property type="entry name" value="Rhodanese-like_dom_sf"/>
</dbReference>
<sequence length="366" mass="37526">MDAATSRRYVRQLALPQVGATGQARLASARVAVLGAGGLGSPTLLYLAGAGIGQITVVDDDVVDLGNLHRQVLHGEADLGRPKVDSAADAVARLNGTVTLRTVPTRLTPDNATALLAGHDLVLDGSDSFAARDAVDAACAELGVPHVWGAVSGTTGQVSTFDARRGWRYRDLYPPAEEVRGAPSCARGGVLGPVCGLVASCMAAEAVKLLVGGGEPLLGRLLVVDAWTMAVSTYTLPRGEVPTPGTEGGDAVEDATDAGPDGAWTPAALRRALAGEHPPVVVDLRDPAERTVGILPGAVFLPFEEVLRGDHDAAVHGAVLHCASGMRSGLARDAVRARGGEVGHLVGGWDAWADPGQTGRRTDPAT</sequence>
<dbReference type="CDD" id="cd00757">
    <property type="entry name" value="ThiF_MoeB_HesA_family"/>
    <property type="match status" value="1"/>
</dbReference>
<dbReference type="Gene3D" id="3.40.250.10">
    <property type="entry name" value="Rhodanese-like domain"/>
    <property type="match status" value="1"/>
</dbReference>
<dbReference type="PANTHER" id="PTHR10953">
    <property type="entry name" value="UBIQUITIN-ACTIVATING ENZYME E1"/>
    <property type="match status" value="1"/>
</dbReference>
<evidence type="ECO:0000313" key="3">
    <source>
        <dbReference type="EMBL" id="PKZ42884.1"/>
    </source>
</evidence>
<dbReference type="PANTHER" id="PTHR10953:SF102">
    <property type="entry name" value="ADENYLYLTRANSFERASE AND SULFURTRANSFERASE MOCS3"/>
    <property type="match status" value="1"/>
</dbReference>
<dbReference type="InterPro" id="IPR035985">
    <property type="entry name" value="Ubiquitin-activating_enz"/>
</dbReference>
<protein>
    <submittedName>
        <fullName evidence="3">Adenylyltransferase/sulfurtransferase MoeZ</fullName>
    </submittedName>
</protein>
<feature type="domain" description="Rhodanese" evidence="2">
    <location>
        <begin position="275"/>
        <end position="358"/>
    </location>
</feature>
<evidence type="ECO:0000313" key="4">
    <source>
        <dbReference type="Proteomes" id="UP000234206"/>
    </source>
</evidence>
<dbReference type="Pfam" id="PF00581">
    <property type="entry name" value="Rhodanese"/>
    <property type="match status" value="1"/>
</dbReference>
<reference evidence="3 4" key="1">
    <citation type="submission" date="2017-12" db="EMBL/GenBank/DDBJ databases">
        <title>Phylogenetic diversity of female urinary microbiome.</title>
        <authorList>
            <person name="Thomas-White K."/>
            <person name="Wolfe A.J."/>
        </authorList>
    </citation>
    <scope>NUCLEOTIDE SEQUENCE [LARGE SCALE GENOMIC DNA]</scope>
    <source>
        <strain evidence="3 4">UMB1298</strain>
    </source>
</reference>
<dbReference type="InterPro" id="IPR000594">
    <property type="entry name" value="ThiF_NAD_FAD-bd"/>
</dbReference>